<proteinExistence type="predicted"/>
<feature type="domain" description="FHA" evidence="4">
    <location>
        <begin position="65"/>
        <end position="114"/>
    </location>
</feature>
<evidence type="ECO:0000256" key="1">
    <source>
        <dbReference type="PROSITE-ProRule" id="PRU00339"/>
    </source>
</evidence>
<feature type="transmembrane region" description="Helical" evidence="3">
    <location>
        <begin position="157"/>
        <end position="176"/>
    </location>
</feature>
<dbReference type="PROSITE" id="PS50006">
    <property type="entry name" value="FHA_DOMAIN"/>
    <property type="match status" value="1"/>
</dbReference>
<dbReference type="AlphaFoldDB" id="A0A369BK60"/>
<comment type="caution">
    <text evidence="5">The sequence shown here is derived from an EMBL/GenBank/DDBJ whole genome shotgun (WGS) entry which is preliminary data.</text>
</comment>
<dbReference type="SUPFAM" id="SSF49879">
    <property type="entry name" value="SMAD/FHA domain"/>
    <property type="match status" value="1"/>
</dbReference>
<keyword evidence="1" id="KW-0802">TPR repeat</keyword>
<name>A0A369BK60_9GAMM</name>
<dbReference type="Pfam" id="PF00498">
    <property type="entry name" value="FHA"/>
    <property type="match status" value="1"/>
</dbReference>
<evidence type="ECO:0000259" key="4">
    <source>
        <dbReference type="PROSITE" id="PS50006"/>
    </source>
</evidence>
<protein>
    <submittedName>
        <fullName evidence="5">FHA domain-containing protein</fullName>
    </submittedName>
</protein>
<feature type="region of interest" description="Disordered" evidence="2">
    <location>
        <begin position="184"/>
        <end position="235"/>
    </location>
</feature>
<dbReference type="OrthoDB" id="5801518at2"/>
<dbReference type="InterPro" id="IPR000253">
    <property type="entry name" value="FHA_dom"/>
</dbReference>
<keyword evidence="3" id="KW-0812">Transmembrane</keyword>
<dbReference type="SMART" id="SM00240">
    <property type="entry name" value="FHA"/>
    <property type="match status" value="1"/>
</dbReference>
<keyword evidence="6" id="KW-1185">Reference proteome</keyword>
<dbReference type="PROSITE" id="PS50005">
    <property type="entry name" value="TPR"/>
    <property type="match status" value="1"/>
</dbReference>
<reference evidence="5 6" key="1">
    <citation type="submission" date="2018-07" db="EMBL/GenBank/DDBJ databases">
        <title>Genomic Encyclopedia of Type Strains, Phase IV (KMG-IV): sequencing the most valuable type-strain genomes for metagenomic binning, comparative biology and taxonomic classification.</title>
        <authorList>
            <person name="Goeker M."/>
        </authorList>
    </citation>
    <scope>NUCLEOTIDE SEQUENCE [LARGE SCALE GENOMIC DNA]</scope>
    <source>
        <strain evidence="5 6">DSM 26407</strain>
    </source>
</reference>
<evidence type="ECO:0000313" key="5">
    <source>
        <dbReference type="EMBL" id="RCX21982.1"/>
    </source>
</evidence>
<dbReference type="CDD" id="cd00060">
    <property type="entry name" value="FHA"/>
    <property type="match status" value="1"/>
</dbReference>
<evidence type="ECO:0000256" key="3">
    <source>
        <dbReference type="SAM" id="Phobius"/>
    </source>
</evidence>
<dbReference type="Proteomes" id="UP000252707">
    <property type="component" value="Unassembled WGS sequence"/>
</dbReference>
<evidence type="ECO:0000313" key="6">
    <source>
        <dbReference type="Proteomes" id="UP000252707"/>
    </source>
</evidence>
<gene>
    <name evidence="5" type="ORF">DFQ59_12023</name>
</gene>
<feature type="repeat" description="TPR" evidence="1">
    <location>
        <begin position="361"/>
        <end position="394"/>
    </location>
</feature>
<keyword evidence="3" id="KW-0472">Membrane</keyword>
<dbReference type="InterPro" id="IPR019734">
    <property type="entry name" value="TPR_rpt"/>
</dbReference>
<sequence length="460" mass="49187">MTLSMACDRDGWSTTPLLPAMGAPQPTPLADTDDRGVIREGGPDRAPWLFLPATGRWLELAPLPFVVGSAGGCDLRIAGAGLSRRHAVFEAGAGCYRVKDLCSRAGLRVNGQPVRQVALAEGDRLHLAGIEVIFAGSRTALPAAISPRQRRGRGQPWRAWLSVVLALLLTMGYGSYRLRSMDTEAGPRAHPASATVGPAQAAERPPSAQRRPALGEHRPPAAPGPVRQPVRPEEPAPVAVTVPEPKHAVSSVADAPLPPGCGSACDDAVAAYGAGAMEDALRQLQLLAADTDRPDQVRQGARRVGQIIATLASTYGEGRALLDTGRSEAGFAAWARFLRLEATLDLPAPSAQSETIRARTAAYYGERGNAALAAGDSQRAYRLWRRAAELEPQGASAAALADLEERARALFREGYRLETVDLRQAVARWRSVQKLVPPGTEYHTRATARLRWYADREGVE</sequence>
<organism evidence="5 6">
    <name type="scientific">Thioalbus denitrificans</name>
    <dbReference type="NCBI Taxonomy" id="547122"/>
    <lineage>
        <taxon>Bacteria</taxon>
        <taxon>Pseudomonadati</taxon>
        <taxon>Pseudomonadota</taxon>
        <taxon>Gammaproteobacteria</taxon>
        <taxon>Chromatiales</taxon>
        <taxon>Ectothiorhodospiraceae</taxon>
        <taxon>Thioalbus</taxon>
    </lineage>
</organism>
<evidence type="ECO:0000256" key="2">
    <source>
        <dbReference type="SAM" id="MobiDB-lite"/>
    </source>
</evidence>
<dbReference type="Gene3D" id="2.60.200.20">
    <property type="match status" value="1"/>
</dbReference>
<dbReference type="InterPro" id="IPR008984">
    <property type="entry name" value="SMAD_FHA_dom_sf"/>
</dbReference>
<accession>A0A369BK60</accession>
<keyword evidence="3" id="KW-1133">Transmembrane helix</keyword>
<dbReference type="EMBL" id="QPJY01000020">
    <property type="protein sequence ID" value="RCX21982.1"/>
    <property type="molecule type" value="Genomic_DNA"/>
</dbReference>